<protein>
    <recommendedName>
        <fullName evidence="3">NmrA-like domain-containing protein</fullName>
    </recommendedName>
</protein>
<dbReference type="AlphaFoldDB" id="G2QKE8"/>
<dbReference type="SUPFAM" id="SSF51735">
    <property type="entry name" value="NAD(P)-binding Rossmann-fold domains"/>
    <property type="match status" value="1"/>
</dbReference>
<dbReference type="OrthoDB" id="419598at2759"/>
<sequence>MSATDPVTKVAIVGASGRIGGAFARALLQGGKHTVTALTRKGSNGEIPEGAKKVEVDYDNQDSIVEALVGQEFLIITLGVSAPPELHSKITDAAGKAKVPYVMPNYYGYPHHTITGSTDIYTKLSLERLSEVTRNGFSTRVHMACGFWYEWSLALGDPWFGIDIAQRKVTFFDDGKRPITVSTWDQCGRAIAALLSLPQRGSSPSLADFINDKGVLVESWHLSQRDMLDSVHRVLGTTDADWQITYEPVEKRLKDGEEQMRNKDLRGFAKVLYGGIFDASNPVSNYVGEANPILGLPKEDLDEATKRAVDMALSGYNPLGL</sequence>
<dbReference type="HOGENOM" id="CLU_044876_1_1_1"/>
<dbReference type="Proteomes" id="UP000007322">
    <property type="component" value="Chromosome 5"/>
</dbReference>
<dbReference type="InParanoid" id="G2QKE8"/>
<dbReference type="PANTHER" id="PTHR47706:SF7">
    <property type="entry name" value="CIPA-LIKE, PUTATIVE (AFU_ORTHOLOGUE AFUA_1G01630)-RELATED"/>
    <property type="match status" value="1"/>
</dbReference>
<dbReference type="RefSeq" id="XP_003665299.1">
    <property type="nucleotide sequence ID" value="XM_003665251.1"/>
</dbReference>
<dbReference type="VEuPathDB" id="FungiDB:MYCTH_2308875"/>
<evidence type="ECO:0000313" key="5">
    <source>
        <dbReference type="Proteomes" id="UP000007322"/>
    </source>
</evidence>
<reference evidence="4 5" key="1">
    <citation type="journal article" date="2011" name="Nat. Biotechnol.">
        <title>Comparative genomic analysis of the thermophilic biomass-degrading fungi Myceliophthora thermophila and Thielavia terrestris.</title>
        <authorList>
            <person name="Berka R.M."/>
            <person name="Grigoriev I.V."/>
            <person name="Otillar R."/>
            <person name="Salamov A."/>
            <person name="Grimwood J."/>
            <person name="Reid I."/>
            <person name="Ishmael N."/>
            <person name="John T."/>
            <person name="Darmond C."/>
            <person name="Moisan M.-C."/>
            <person name="Henrissat B."/>
            <person name="Coutinho P.M."/>
            <person name="Lombard V."/>
            <person name="Natvig D.O."/>
            <person name="Lindquist E."/>
            <person name="Schmutz J."/>
            <person name="Lucas S."/>
            <person name="Harris P."/>
            <person name="Powlowski J."/>
            <person name="Bellemare A."/>
            <person name="Taylor D."/>
            <person name="Butler G."/>
            <person name="de Vries R.P."/>
            <person name="Allijn I.E."/>
            <person name="van den Brink J."/>
            <person name="Ushinsky S."/>
            <person name="Storms R."/>
            <person name="Powell A.J."/>
            <person name="Paulsen I.T."/>
            <person name="Elbourne L.D.H."/>
            <person name="Baker S.E."/>
            <person name="Magnuson J."/>
            <person name="LaBoissiere S."/>
            <person name="Clutterbuck A.J."/>
            <person name="Martinez D."/>
            <person name="Wogulis M."/>
            <person name="de Leon A.L."/>
            <person name="Rey M.W."/>
            <person name="Tsang A."/>
        </authorList>
    </citation>
    <scope>NUCLEOTIDE SEQUENCE [LARGE SCALE GENOMIC DNA]</scope>
    <source>
        <strain evidence="5">ATCC 42464 / BCRC 31852 / DSM 1799</strain>
    </source>
</reference>
<keyword evidence="5" id="KW-1185">Reference proteome</keyword>
<keyword evidence="2" id="KW-0560">Oxidoreductase</keyword>
<dbReference type="EMBL" id="CP003006">
    <property type="protein sequence ID" value="AEO60054.1"/>
    <property type="molecule type" value="Genomic_DNA"/>
</dbReference>
<dbReference type="GO" id="GO:0016491">
    <property type="term" value="F:oxidoreductase activity"/>
    <property type="evidence" value="ECO:0007669"/>
    <property type="project" value="UniProtKB-KW"/>
</dbReference>
<proteinExistence type="predicted"/>
<name>G2QKE8_THET4</name>
<dbReference type="eggNOG" id="ENOG502QTQ8">
    <property type="taxonomic scope" value="Eukaryota"/>
</dbReference>
<dbReference type="GeneID" id="11511059"/>
<dbReference type="InterPro" id="IPR051609">
    <property type="entry name" value="NmrA/Isoflavone_reductase-like"/>
</dbReference>
<evidence type="ECO:0000256" key="1">
    <source>
        <dbReference type="ARBA" id="ARBA00022857"/>
    </source>
</evidence>
<evidence type="ECO:0000313" key="4">
    <source>
        <dbReference type="EMBL" id="AEO60054.1"/>
    </source>
</evidence>
<gene>
    <name evidence="4" type="ORF">MYCTH_2308875</name>
</gene>
<dbReference type="InterPro" id="IPR036291">
    <property type="entry name" value="NAD(P)-bd_dom_sf"/>
</dbReference>
<evidence type="ECO:0000259" key="3">
    <source>
        <dbReference type="Pfam" id="PF05368"/>
    </source>
</evidence>
<dbReference type="PANTHER" id="PTHR47706">
    <property type="entry name" value="NMRA-LIKE FAMILY PROTEIN"/>
    <property type="match status" value="1"/>
</dbReference>
<dbReference type="InterPro" id="IPR008030">
    <property type="entry name" value="NmrA-like"/>
</dbReference>
<evidence type="ECO:0000256" key="2">
    <source>
        <dbReference type="ARBA" id="ARBA00023002"/>
    </source>
</evidence>
<dbReference type="Pfam" id="PF05368">
    <property type="entry name" value="NmrA"/>
    <property type="match status" value="1"/>
</dbReference>
<keyword evidence="1" id="KW-0521">NADP</keyword>
<dbReference type="Gene3D" id="3.40.50.720">
    <property type="entry name" value="NAD(P)-binding Rossmann-like Domain"/>
    <property type="match status" value="1"/>
</dbReference>
<organism evidence="4 5">
    <name type="scientific">Thermothelomyces thermophilus (strain ATCC 42464 / BCRC 31852 / DSM 1799)</name>
    <name type="common">Sporotrichum thermophile</name>
    <dbReference type="NCBI Taxonomy" id="573729"/>
    <lineage>
        <taxon>Eukaryota</taxon>
        <taxon>Fungi</taxon>
        <taxon>Dikarya</taxon>
        <taxon>Ascomycota</taxon>
        <taxon>Pezizomycotina</taxon>
        <taxon>Sordariomycetes</taxon>
        <taxon>Sordariomycetidae</taxon>
        <taxon>Sordariales</taxon>
        <taxon>Chaetomiaceae</taxon>
        <taxon>Thermothelomyces</taxon>
    </lineage>
</organism>
<accession>G2QKE8</accession>
<dbReference type="KEGG" id="mtm:MYCTH_2308875"/>
<dbReference type="OMA" id="YEWSLAC"/>
<feature type="domain" description="NmrA-like" evidence="3">
    <location>
        <begin position="9"/>
        <end position="114"/>
    </location>
</feature>